<evidence type="ECO:0000313" key="3">
    <source>
        <dbReference type="Proteomes" id="UP001519460"/>
    </source>
</evidence>
<dbReference type="EMBL" id="JACVVK020000027">
    <property type="protein sequence ID" value="KAK7502128.1"/>
    <property type="molecule type" value="Genomic_DNA"/>
</dbReference>
<feature type="compositionally biased region" description="Basic and acidic residues" evidence="1">
    <location>
        <begin position="55"/>
        <end position="67"/>
    </location>
</feature>
<feature type="compositionally biased region" description="Basic and acidic residues" evidence="1">
    <location>
        <begin position="34"/>
        <end position="48"/>
    </location>
</feature>
<dbReference type="AlphaFoldDB" id="A0ABD0LSR8"/>
<organism evidence="2 3">
    <name type="scientific">Batillaria attramentaria</name>
    <dbReference type="NCBI Taxonomy" id="370345"/>
    <lineage>
        <taxon>Eukaryota</taxon>
        <taxon>Metazoa</taxon>
        <taxon>Spiralia</taxon>
        <taxon>Lophotrochozoa</taxon>
        <taxon>Mollusca</taxon>
        <taxon>Gastropoda</taxon>
        <taxon>Caenogastropoda</taxon>
        <taxon>Sorbeoconcha</taxon>
        <taxon>Cerithioidea</taxon>
        <taxon>Batillariidae</taxon>
        <taxon>Batillaria</taxon>
    </lineage>
</organism>
<evidence type="ECO:0000256" key="1">
    <source>
        <dbReference type="SAM" id="MobiDB-lite"/>
    </source>
</evidence>
<comment type="caution">
    <text evidence="2">The sequence shown here is derived from an EMBL/GenBank/DDBJ whole genome shotgun (WGS) entry which is preliminary data.</text>
</comment>
<feature type="region of interest" description="Disordered" evidence="1">
    <location>
        <begin position="33"/>
        <end position="83"/>
    </location>
</feature>
<accession>A0ABD0LSR8</accession>
<reference evidence="2 3" key="1">
    <citation type="journal article" date="2023" name="Sci. Data">
        <title>Genome assembly of the Korean intertidal mud-creeper Batillaria attramentaria.</title>
        <authorList>
            <person name="Patra A.K."/>
            <person name="Ho P.T."/>
            <person name="Jun S."/>
            <person name="Lee S.J."/>
            <person name="Kim Y."/>
            <person name="Won Y.J."/>
        </authorList>
    </citation>
    <scope>NUCLEOTIDE SEQUENCE [LARGE SCALE GENOMIC DNA]</scope>
    <source>
        <strain evidence="2">Wonlab-2016</strain>
    </source>
</reference>
<protein>
    <submittedName>
        <fullName evidence="2">Uncharacterized protein</fullName>
    </submittedName>
</protein>
<sequence length="83" mass="9439">MSLGSAVTLAHETLSQYSTKSGSSIRLKIHHIRHSECEQNDGEEKGRESPPQVSDMEKQSTRVEEKNQTQQSGQRRPIVHFQH</sequence>
<keyword evidence="3" id="KW-1185">Reference proteome</keyword>
<proteinExistence type="predicted"/>
<gene>
    <name evidence="2" type="ORF">BaRGS_00006492</name>
</gene>
<dbReference type="Proteomes" id="UP001519460">
    <property type="component" value="Unassembled WGS sequence"/>
</dbReference>
<evidence type="ECO:0000313" key="2">
    <source>
        <dbReference type="EMBL" id="KAK7502128.1"/>
    </source>
</evidence>
<name>A0ABD0LSR8_9CAEN</name>